<dbReference type="Pfam" id="PF05016">
    <property type="entry name" value="ParE_toxin"/>
    <property type="match status" value="1"/>
</dbReference>
<protein>
    <submittedName>
        <fullName evidence="2">Plasmid stabilization system protein ParE</fullName>
    </submittedName>
</protein>
<dbReference type="RefSeq" id="WP_168672124.1">
    <property type="nucleotide sequence ID" value="NZ_JAAVTK010000002.1"/>
</dbReference>
<name>A0ABX1HHI6_9BACT</name>
<dbReference type="EMBL" id="JAAVTK010000002">
    <property type="protein sequence ID" value="NKI88496.1"/>
    <property type="molecule type" value="Genomic_DNA"/>
</dbReference>
<proteinExistence type="predicted"/>
<dbReference type="InterPro" id="IPR007712">
    <property type="entry name" value="RelE/ParE_toxin"/>
</dbReference>
<dbReference type="Proteomes" id="UP000717634">
    <property type="component" value="Unassembled WGS sequence"/>
</dbReference>
<dbReference type="Gene3D" id="3.30.2310.20">
    <property type="entry name" value="RelE-like"/>
    <property type="match status" value="1"/>
</dbReference>
<keyword evidence="3" id="KW-1185">Reference proteome</keyword>
<evidence type="ECO:0000256" key="1">
    <source>
        <dbReference type="ARBA" id="ARBA00022649"/>
    </source>
</evidence>
<accession>A0ABX1HHI6</accession>
<reference evidence="2 3" key="1">
    <citation type="submission" date="2020-03" db="EMBL/GenBank/DDBJ databases">
        <title>Genomic Encyclopedia of Type Strains, Phase IV (KMG-V): Genome sequencing to study the core and pangenomes of soil and plant-associated prokaryotes.</title>
        <authorList>
            <person name="Whitman W."/>
        </authorList>
    </citation>
    <scope>NUCLEOTIDE SEQUENCE [LARGE SCALE GENOMIC DNA]</scope>
    <source>
        <strain evidence="2 3">1B</strain>
    </source>
</reference>
<gene>
    <name evidence="2" type="ORF">HBN54_001083</name>
</gene>
<evidence type="ECO:0000313" key="2">
    <source>
        <dbReference type="EMBL" id="NKI88496.1"/>
    </source>
</evidence>
<evidence type="ECO:0000313" key="3">
    <source>
        <dbReference type="Proteomes" id="UP000717634"/>
    </source>
</evidence>
<keyword evidence="1" id="KW-1277">Toxin-antitoxin system</keyword>
<comment type="caution">
    <text evidence="2">The sequence shown here is derived from an EMBL/GenBank/DDBJ whole genome shotgun (WGS) entry which is preliminary data.</text>
</comment>
<dbReference type="InterPro" id="IPR035093">
    <property type="entry name" value="RelE/ParE_toxin_dom_sf"/>
</dbReference>
<organism evidence="2 3">
    <name type="scientific">Hymenobacter artigasi</name>
    <dbReference type="NCBI Taxonomy" id="2719616"/>
    <lineage>
        <taxon>Bacteria</taxon>
        <taxon>Pseudomonadati</taxon>
        <taxon>Bacteroidota</taxon>
        <taxon>Cytophagia</taxon>
        <taxon>Cytophagales</taxon>
        <taxon>Hymenobacteraceae</taxon>
        <taxon>Hymenobacter</taxon>
    </lineage>
</organism>
<sequence length="97" mass="11273">MAELRLSRRASDEIYEEAERLGAFSPAYARAFIDSIFAKADLLRQFPELGRMVPEYANSAIRELFHRHYRIFYFVSENGEQVSITSVQSSHYPLQPL</sequence>